<feature type="non-terminal residue" evidence="1">
    <location>
        <position position="1"/>
    </location>
</feature>
<organism evidence="1 2">
    <name type="scientific">Acaulospora colombiana</name>
    <dbReference type="NCBI Taxonomy" id="27376"/>
    <lineage>
        <taxon>Eukaryota</taxon>
        <taxon>Fungi</taxon>
        <taxon>Fungi incertae sedis</taxon>
        <taxon>Mucoromycota</taxon>
        <taxon>Glomeromycotina</taxon>
        <taxon>Glomeromycetes</taxon>
        <taxon>Diversisporales</taxon>
        <taxon>Acaulosporaceae</taxon>
        <taxon>Acaulospora</taxon>
    </lineage>
</organism>
<dbReference type="Proteomes" id="UP000789525">
    <property type="component" value="Unassembled WGS sequence"/>
</dbReference>
<reference evidence="1" key="1">
    <citation type="submission" date="2021-06" db="EMBL/GenBank/DDBJ databases">
        <authorList>
            <person name="Kallberg Y."/>
            <person name="Tangrot J."/>
            <person name="Rosling A."/>
        </authorList>
    </citation>
    <scope>NUCLEOTIDE SEQUENCE</scope>
    <source>
        <strain evidence="1">CL356</strain>
    </source>
</reference>
<evidence type="ECO:0000313" key="2">
    <source>
        <dbReference type="Proteomes" id="UP000789525"/>
    </source>
</evidence>
<protein>
    <submittedName>
        <fullName evidence="1">5730_t:CDS:1</fullName>
    </submittedName>
</protein>
<keyword evidence="2" id="KW-1185">Reference proteome</keyword>
<comment type="caution">
    <text evidence="1">The sequence shown here is derived from an EMBL/GenBank/DDBJ whole genome shotgun (WGS) entry which is preliminary data.</text>
</comment>
<evidence type="ECO:0000313" key="1">
    <source>
        <dbReference type="EMBL" id="CAG8634243.1"/>
    </source>
</evidence>
<name>A0ACA9N5F8_9GLOM</name>
<gene>
    <name evidence="1" type="ORF">ACOLOM_LOCUS7736</name>
</gene>
<sequence>AGCPPVVVEVLVVEGDVTGVVGVVKEVWGRVLVVEAIRHWEYPKHSFSDSLVLRLWEIQKGQEYQKRSSQGQENRLGTNVDNGQKFLRKKNDDVLESASVNGPWCREVTGQLKSQLEFPAGGCGENEVVSKDQRRDHGDTWEVMRWGEKRLSEHWDLYPSPCLMRKAAGPEPRLHLKVLPPESRTA</sequence>
<accession>A0ACA9N5F8</accession>
<dbReference type="EMBL" id="CAJVPT010018446">
    <property type="protein sequence ID" value="CAG8634243.1"/>
    <property type="molecule type" value="Genomic_DNA"/>
</dbReference>
<proteinExistence type="predicted"/>